<dbReference type="GO" id="GO:0032049">
    <property type="term" value="P:cardiolipin biosynthetic process"/>
    <property type="evidence" value="ECO:0007669"/>
    <property type="project" value="UniProtKB-ARBA"/>
</dbReference>
<protein>
    <submittedName>
        <fullName evidence="3">Phospholipase D family protein</fullName>
    </submittedName>
</protein>
<dbReference type="RefSeq" id="WP_135263178.1">
    <property type="nucleotide sequence ID" value="NZ_SMLM01000001.1"/>
</dbReference>
<feature type="domain" description="PLD phosphodiesterase" evidence="2">
    <location>
        <begin position="184"/>
        <end position="211"/>
    </location>
</feature>
<dbReference type="PROSITE" id="PS50035">
    <property type="entry name" value="PLD"/>
    <property type="match status" value="2"/>
</dbReference>
<dbReference type="OrthoDB" id="9814092at2"/>
<dbReference type="SMART" id="SM00155">
    <property type="entry name" value="PLDc"/>
    <property type="match status" value="2"/>
</dbReference>
<gene>
    <name evidence="3" type="ORF">EZ313_10910</name>
</gene>
<evidence type="ECO:0000313" key="3">
    <source>
        <dbReference type="EMBL" id="TFZ07098.1"/>
    </source>
</evidence>
<accession>A0A4Z0C9L4</accession>
<organism evidence="3 4">
    <name type="scientific">Ramlibacter henchirensis</name>
    <dbReference type="NCBI Taxonomy" id="204072"/>
    <lineage>
        <taxon>Bacteria</taxon>
        <taxon>Pseudomonadati</taxon>
        <taxon>Pseudomonadota</taxon>
        <taxon>Betaproteobacteria</taxon>
        <taxon>Burkholderiales</taxon>
        <taxon>Comamonadaceae</taxon>
        <taxon>Ramlibacter</taxon>
    </lineage>
</organism>
<evidence type="ECO:0000256" key="1">
    <source>
        <dbReference type="SAM" id="MobiDB-lite"/>
    </source>
</evidence>
<dbReference type="Gene3D" id="3.30.870.10">
    <property type="entry name" value="Endonuclease Chain A"/>
    <property type="match status" value="2"/>
</dbReference>
<reference evidence="3 4" key="1">
    <citation type="submission" date="2019-03" db="EMBL/GenBank/DDBJ databases">
        <title>Ramlibacter henchirensis DSM 14656, whole genome shotgun sequence.</title>
        <authorList>
            <person name="Zhang X."/>
            <person name="Feng G."/>
            <person name="Zhu H."/>
        </authorList>
    </citation>
    <scope>NUCLEOTIDE SEQUENCE [LARGE SCALE GENOMIC DNA]</scope>
    <source>
        <strain evidence="3 4">DSM 14656</strain>
    </source>
</reference>
<feature type="compositionally biased region" description="Basic and acidic residues" evidence="1">
    <location>
        <begin position="265"/>
        <end position="276"/>
    </location>
</feature>
<dbReference type="AlphaFoldDB" id="A0A4Z0C9L4"/>
<comment type="caution">
    <text evidence="3">The sequence shown here is derived from an EMBL/GenBank/DDBJ whole genome shotgun (WGS) entry which is preliminary data.</text>
</comment>
<dbReference type="CDD" id="cd09113">
    <property type="entry name" value="PLDc_ymdC_like_2"/>
    <property type="match status" value="1"/>
</dbReference>
<dbReference type="CDD" id="cd09111">
    <property type="entry name" value="PLDc_ymdC_like_1"/>
    <property type="match status" value="1"/>
</dbReference>
<evidence type="ECO:0000313" key="4">
    <source>
        <dbReference type="Proteomes" id="UP000298180"/>
    </source>
</evidence>
<evidence type="ECO:0000259" key="2">
    <source>
        <dbReference type="PROSITE" id="PS50035"/>
    </source>
</evidence>
<dbReference type="PANTHER" id="PTHR21248">
    <property type="entry name" value="CARDIOLIPIN SYNTHASE"/>
    <property type="match status" value="1"/>
</dbReference>
<dbReference type="EMBL" id="SMLM01000001">
    <property type="protein sequence ID" value="TFZ07098.1"/>
    <property type="molecule type" value="Genomic_DNA"/>
</dbReference>
<feature type="domain" description="PLD phosphodiesterase" evidence="2">
    <location>
        <begin position="461"/>
        <end position="488"/>
    </location>
</feature>
<feature type="region of interest" description="Disordered" evidence="1">
    <location>
        <begin position="265"/>
        <end position="292"/>
    </location>
</feature>
<dbReference type="PANTHER" id="PTHR21248:SF12">
    <property type="entry name" value="CARDIOLIPIN SYNTHASE C"/>
    <property type="match status" value="1"/>
</dbReference>
<proteinExistence type="predicted"/>
<dbReference type="InterPro" id="IPR001736">
    <property type="entry name" value="PLipase_D/transphosphatidylase"/>
</dbReference>
<dbReference type="Proteomes" id="UP000298180">
    <property type="component" value="Unassembled WGS sequence"/>
</dbReference>
<dbReference type="Pfam" id="PF13091">
    <property type="entry name" value="PLDc_2"/>
    <property type="match status" value="2"/>
</dbReference>
<dbReference type="SUPFAM" id="SSF56024">
    <property type="entry name" value="Phospholipase D/nuclease"/>
    <property type="match status" value="2"/>
</dbReference>
<keyword evidence="4" id="KW-1185">Reference proteome</keyword>
<feature type="compositionally biased region" description="Polar residues" evidence="1">
    <location>
        <begin position="283"/>
        <end position="292"/>
    </location>
</feature>
<sequence>MLAPSPSRSDRPRAPGWFWRVLALLLLSAWGSACSSLPANVERTPSRAFDAPDQTNLGRLVQSRRAQARARSESGFTLLDSVDAAFTSRLALIEGAQRSLDLQYYAIHADASTEVLLDRMRTAARRGVRVRILLDDFNTVGEDAQVLRLAFEPNVEIRLFNPLPGPRGSLFGRILGSLHDVESMQKRMHNKLFIADNAWGITGGRNLGDEYFGGDQKSNFVDLDVLAAGAIVRQMSASFDRYWNDELAYPVQALLKPPDLERLQKEPAAKSSDPAREPAGNVQPVSMSPSGTVLPNVTATAVVSARRPPMDLQRAPITWAPAVLLVDKPGKVGPGDDEVDRRDTAVDGLLHLIQQAQREVLIISPYFVPGADMMKLMAELRRRGVAVRVLTNSLASNDAPAAHAGYRRYRPDLLAMGVELYEMRADPASAGLEGGSGSSGSSSNAGISLGSAAGGSKSGRSRASLHSKAVIIDRHLAVIGSMNLDLRSQLKNSEVGLVIRSQSLAQACASLIESSFARGAYRLEQGPEGLRWRAPPGAPFQDATSEPEAPLKLRLLVNLLAPFAPDEML</sequence>
<dbReference type="InterPro" id="IPR025202">
    <property type="entry name" value="PLD-like_dom"/>
</dbReference>
<dbReference type="GO" id="GO:0030572">
    <property type="term" value="F:phosphatidyltransferase activity"/>
    <property type="evidence" value="ECO:0007669"/>
    <property type="project" value="UniProtKB-ARBA"/>
</dbReference>
<name>A0A4Z0C9L4_9BURK</name>